<evidence type="ECO:0000256" key="8">
    <source>
        <dbReference type="ARBA" id="ARBA00032824"/>
    </source>
</evidence>
<keyword evidence="6" id="KW-1015">Disulfide bond</keyword>
<evidence type="ECO:0000313" key="14">
    <source>
        <dbReference type="EMBL" id="AND67776.1"/>
    </source>
</evidence>
<dbReference type="SUPFAM" id="SSF52833">
    <property type="entry name" value="Thioredoxin-like"/>
    <property type="match status" value="1"/>
</dbReference>
<comment type="similarity">
    <text evidence="9">Belongs to the peroxiredoxin family. BCP/PrxQ subfamily.</text>
</comment>
<proteinExistence type="inferred from homology"/>
<dbReference type="EC" id="1.11.1.24" evidence="2"/>
<dbReference type="Pfam" id="PF00578">
    <property type="entry name" value="AhpC-TSA"/>
    <property type="match status" value="1"/>
</dbReference>
<comment type="catalytic activity">
    <reaction evidence="11">
        <text>a hydroperoxide + [thioredoxin]-dithiol = an alcohol + [thioredoxin]-disulfide + H2O</text>
        <dbReference type="Rhea" id="RHEA:62620"/>
        <dbReference type="Rhea" id="RHEA-COMP:10698"/>
        <dbReference type="Rhea" id="RHEA-COMP:10700"/>
        <dbReference type="ChEBI" id="CHEBI:15377"/>
        <dbReference type="ChEBI" id="CHEBI:29950"/>
        <dbReference type="ChEBI" id="CHEBI:30879"/>
        <dbReference type="ChEBI" id="CHEBI:35924"/>
        <dbReference type="ChEBI" id="CHEBI:50058"/>
        <dbReference type="EC" id="1.11.1.24"/>
    </reaction>
</comment>
<keyword evidence="5" id="KW-0560">Oxidoreductase</keyword>
<evidence type="ECO:0000256" key="1">
    <source>
        <dbReference type="ARBA" id="ARBA00003330"/>
    </source>
</evidence>
<organism evidence="14 15">
    <name type="scientific">Dyella thiooxydans</name>
    <dbReference type="NCBI Taxonomy" id="445710"/>
    <lineage>
        <taxon>Bacteria</taxon>
        <taxon>Pseudomonadati</taxon>
        <taxon>Pseudomonadota</taxon>
        <taxon>Gammaproteobacteria</taxon>
        <taxon>Lysobacterales</taxon>
        <taxon>Rhodanobacteraceae</taxon>
        <taxon>Dyella</taxon>
    </lineage>
</organism>
<name>A0A160MXB0_9GAMM</name>
<keyword evidence="3" id="KW-0575">Peroxidase</keyword>
<dbReference type="KEGG" id="dtx:ATSB10_03220"/>
<dbReference type="OrthoDB" id="9809746at2"/>
<evidence type="ECO:0000256" key="3">
    <source>
        <dbReference type="ARBA" id="ARBA00022559"/>
    </source>
</evidence>
<evidence type="ECO:0000256" key="4">
    <source>
        <dbReference type="ARBA" id="ARBA00022862"/>
    </source>
</evidence>
<evidence type="ECO:0000256" key="2">
    <source>
        <dbReference type="ARBA" id="ARBA00013017"/>
    </source>
</evidence>
<sequence length="212" mass="23098">MLRLLPSALLLLGTTTVFAGELAAAPEQVHPILLGSRLPQVPLRTLDGQPTTLHDQVGGRPAILVFYRGGWCPYCNLQLSRLRLIQQDVEALGYRILAISPDRPEELRKTLGKDRLGYTLLSDSPANALKAFGIGYRVDAKLLAQYQGYGVDLKAATGEAQPVLPVPSVFIVDGHGELQFSYSHPDYRVRIPASVVLAAAKAIARQDQVEHP</sequence>
<dbReference type="GO" id="GO:0034599">
    <property type="term" value="P:cellular response to oxidative stress"/>
    <property type="evidence" value="ECO:0007669"/>
    <property type="project" value="TreeGrafter"/>
</dbReference>
<dbReference type="InterPro" id="IPR036249">
    <property type="entry name" value="Thioredoxin-like_sf"/>
</dbReference>
<evidence type="ECO:0000256" key="7">
    <source>
        <dbReference type="ARBA" id="ARBA00023284"/>
    </source>
</evidence>
<evidence type="ECO:0000256" key="9">
    <source>
        <dbReference type="ARBA" id="ARBA00038489"/>
    </source>
</evidence>
<dbReference type="AlphaFoldDB" id="A0A160MXB0"/>
<dbReference type="PANTHER" id="PTHR42801">
    <property type="entry name" value="THIOREDOXIN-DEPENDENT PEROXIDE REDUCTASE"/>
    <property type="match status" value="1"/>
</dbReference>
<reference evidence="14 15" key="1">
    <citation type="submission" date="2016-02" db="EMBL/GenBank/DDBJ databases">
        <title>Complete genome sequencing and analysis of ATSB10, Dyella thiooxydans isolated from rhizosphere soil of sunflower (Helianthus annuus L.).</title>
        <authorList>
            <person name="Lee Y."/>
            <person name="Hwangbo K."/>
            <person name="Chung H."/>
            <person name="Yoo J."/>
            <person name="Kim K.Y."/>
            <person name="Sa T.M."/>
            <person name="Um Y."/>
            <person name="Madhaiyan M."/>
        </authorList>
    </citation>
    <scope>NUCLEOTIDE SEQUENCE [LARGE SCALE GENOMIC DNA]</scope>
    <source>
        <strain evidence="14 15">ATSB10</strain>
    </source>
</reference>
<keyword evidence="15" id="KW-1185">Reference proteome</keyword>
<dbReference type="CDD" id="cd02970">
    <property type="entry name" value="PRX_like2"/>
    <property type="match status" value="1"/>
</dbReference>
<dbReference type="GO" id="GO:0008379">
    <property type="term" value="F:thioredoxin peroxidase activity"/>
    <property type="evidence" value="ECO:0007669"/>
    <property type="project" value="TreeGrafter"/>
</dbReference>
<dbReference type="RefSeq" id="WP_063670110.1">
    <property type="nucleotide sequence ID" value="NZ_CP014841.1"/>
</dbReference>
<feature type="chain" id="PRO_5007817488" description="thioredoxin-dependent peroxiredoxin" evidence="12">
    <location>
        <begin position="20"/>
        <end position="212"/>
    </location>
</feature>
<keyword evidence="4" id="KW-0049">Antioxidant</keyword>
<dbReference type="InterPro" id="IPR013766">
    <property type="entry name" value="Thioredoxin_domain"/>
</dbReference>
<evidence type="ECO:0000256" key="11">
    <source>
        <dbReference type="ARBA" id="ARBA00049091"/>
    </source>
</evidence>
<dbReference type="PROSITE" id="PS51352">
    <property type="entry name" value="THIOREDOXIN_2"/>
    <property type="match status" value="1"/>
</dbReference>
<comment type="function">
    <text evidence="1">Thiol-specific peroxidase that catalyzes the reduction of hydrogen peroxide and organic hydroperoxides to water and alcohols, respectively. Plays a role in cell protection against oxidative stress by detoxifying peroxides and as sensor of hydrogen peroxide-mediated signaling events.</text>
</comment>
<dbReference type="InterPro" id="IPR050924">
    <property type="entry name" value="Peroxiredoxin_BCP/PrxQ"/>
</dbReference>
<evidence type="ECO:0000256" key="5">
    <source>
        <dbReference type="ARBA" id="ARBA00023002"/>
    </source>
</evidence>
<dbReference type="PATRIC" id="fig|445710.3.peg.320"/>
<evidence type="ECO:0000313" key="15">
    <source>
        <dbReference type="Proteomes" id="UP000077255"/>
    </source>
</evidence>
<dbReference type="Proteomes" id="UP000077255">
    <property type="component" value="Chromosome"/>
</dbReference>
<gene>
    <name evidence="14" type="ORF">ATSB10_03220</name>
</gene>
<accession>A0A160MXB0</accession>
<dbReference type="InterPro" id="IPR000866">
    <property type="entry name" value="AhpC/TSA"/>
</dbReference>
<dbReference type="EMBL" id="CP014841">
    <property type="protein sequence ID" value="AND67776.1"/>
    <property type="molecule type" value="Genomic_DNA"/>
</dbReference>
<evidence type="ECO:0000256" key="6">
    <source>
        <dbReference type="ARBA" id="ARBA00023157"/>
    </source>
</evidence>
<keyword evidence="12" id="KW-0732">Signal</keyword>
<evidence type="ECO:0000256" key="12">
    <source>
        <dbReference type="SAM" id="SignalP"/>
    </source>
</evidence>
<protein>
    <recommendedName>
        <fullName evidence="2">thioredoxin-dependent peroxiredoxin</fullName>
        <ecNumber evidence="2">1.11.1.24</ecNumber>
    </recommendedName>
    <alternativeName>
        <fullName evidence="8">Thioredoxin peroxidase</fullName>
    </alternativeName>
    <alternativeName>
        <fullName evidence="10">Thioredoxin-dependent peroxiredoxin Bcp</fullName>
    </alternativeName>
</protein>
<feature type="signal peptide" evidence="12">
    <location>
        <begin position="1"/>
        <end position="19"/>
    </location>
</feature>
<dbReference type="Gene3D" id="3.40.30.10">
    <property type="entry name" value="Glutaredoxin"/>
    <property type="match status" value="1"/>
</dbReference>
<evidence type="ECO:0000256" key="10">
    <source>
        <dbReference type="ARBA" id="ARBA00042639"/>
    </source>
</evidence>
<dbReference type="PANTHER" id="PTHR42801:SF7">
    <property type="entry name" value="SLL1159 PROTEIN"/>
    <property type="match status" value="1"/>
</dbReference>
<feature type="domain" description="Thioredoxin" evidence="13">
    <location>
        <begin position="32"/>
        <end position="205"/>
    </location>
</feature>
<dbReference type="GO" id="GO:0045454">
    <property type="term" value="P:cell redox homeostasis"/>
    <property type="evidence" value="ECO:0007669"/>
    <property type="project" value="TreeGrafter"/>
</dbReference>
<keyword evidence="7" id="KW-0676">Redox-active center</keyword>
<dbReference type="GO" id="GO:0005737">
    <property type="term" value="C:cytoplasm"/>
    <property type="evidence" value="ECO:0007669"/>
    <property type="project" value="TreeGrafter"/>
</dbReference>
<evidence type="ECO:0000259" key="13">
    <source>
        <dbReference type="PROSITE" id="PS51352"/>
    </source>
</evidence>
<dbReference type="STRING" id="445710.ATSB10_03220"/>